<dbReference type="Gene3D" id="3.10.450.50">
    <property type="match status" value="1"/>
</dbReference>
<dbReference type="PANTHER" id="PTHR31723">
    <property type="entry name" value="PATHOGENESIS-RELATED FAMILY PROTEIN"/>
    <property type="match status" value="1"/>
</dbReference>
<organism>
    <name type="scientific">Branchiostoma floridae</name>
    <name type="common">Florida lancelet</name>
    <name type="synonym">Amphioxus</name>
    <dbReference type="NCBI Taxonomy" id="7739"/>
    <lineage>
        <taxon>Eukaryota</taxon>
        <taxon>Metazoa</taxon>
        <taxon>Chordata</taxon>
        <taxon>Cephalochordata</taxon>
        <taxon>Leptocardii</taxon>
        <taxon>Amphioxiformes</taxon>
        <taxon>Branchiostomatidae</taxon>
        <taxon>Branchiostoma</taxon>
    </lineage>
</organism>
<evidence type="ECO:0008006" key="2">
    <source>
        <dbReference type="Google" id="ProtNLM"/>
    </source>
</evidence>
<protein>
    <recommendedName>
        <fullName evidence="2">Pathogen-related protein</fullName>
    </recommendedName>
</protein>
<dbReference type="PANTHER" id="PTHR31723:SF10">
    <property type="entry name" value="PATHOGEN-RELATED PROTEIN"/>
    <property type="match status" value="1"/>
</dbReference>
<dbReference type="eggNOG" id="ENOG502QUA2">
    <property type="taxonomic scope" value="Eukaryota"/>
</dbReference>
<dbReference type="SUPFAM" id="SSF54427">
    <property type="entry name" value="NTF2-like"/>
    <property type="match status" value="1"/>
</dbReference>
<dbReference type="EMBL" id="GG666471">
    <property type="protein sequence ID" value="EEN67477.1"/>
    <property type="molecule type" value="Genomic_DNA"/>
</dbReference>
<name>C3XXL7_BRAFL</name>
<dbReference type="InterPro" id="IPR032710">
    <property type="entry name" value="NTF2-like_dom_sf"/>
</dbReference>
<dbReference type="AlphaFoldDB" id="C3XXL7"/>
<proteinExistence type="predicted"/>
<sequence>MVPEIQGLSTCWAFVLSHTKSKTVIKVLKISALKMSGSFGTAHSEERLAARKELERLTKKFNFLEPDRGNLDDPNIKWRFSKPDYTQANLEYMKGKTKNHPAGSLELVVENLVKRWEMEASHFKDLDQWTTINKERYRAQANGGKGFSAEEVYKIGNYNWLMAGCKKELYDAEKEDFESSHRHFRGAFPAGFPWEVLEVFSGPPTVAFSWRHWAHYTGQYMGSQGAGELLELYGFGVVELDENTKLVSVNIYYKPDQFVEALKGDITPDQMSKGKALVGSGCPFVKSTPSSV</sequence>
<dbReference type="InParanoid" id="C3XXL7"/>
<evidence type="ECO:0000313" key="1">
    <source>
        <dbReference type="EMBL" id="EEN67477.1"/>
    </source>
</evidence>
<accession>C3XXL7</accession>
<gene>
    <name evidence="1" type="ORF">BRAFLDRAFT_117209</name>
</gene>
<dbReference type="InterPro" id="IPR053218">
    <property type="entry name" value="Pathogen-related_defense"/>
</dbReference>
<reference evidence="1" key="1">
    <citation type="journal article" date="2008" name="Nature">
        <title>The amphioxus genome and the evolution of the chordate karyotype.</title>
        <authorList>
            <consortium name="US DOE Joint Genome Institute (JGI-PGF)"/>
            <person name="Putnam N.H."/>
            <person name="Butts T."/>
            <person name="Ferrier D.E.K."/>
            <person name="Furlong R.F."/>
            <person name="Hellsten U."/>
            <person name="Kawashima T."/>
            <person name="Robinson-Rechavi M."/>
            <person name="Shoguchi E."/>
            <person name="Terry A."/>
            <person name="Yu J.-K."/>
            <person name="Benito-Gutierrez E.L."/>
            <person name="Dubchak I."/>
            <person name="Garcia-Fernandez J."/>
            <person name="Gibson-Brown J.J."/>
            <person name="Grigoriev I.V."/>
            <person name="Horton A.C."/>
            <person name="de Jong P.J."/>
            <person name="Jurka J."/>
            <person name="Kapitonov V.V."/>
            <person name="Kohara Y."/>
            <person name="Kuroki Y."/>
            <person name="Lindquist E."/>
            <person name="Lucas S."/>
            <person name="Osoegawa K."/>
            <person name="Pennacchio L.A."/>
            <person name="Salamov A.A."/>
            <person name="Satou Y."/>
            <person name="Sauka-Spengler T."/>
            <person name="Schmutz J."/>
            <person name="Shin-I T."/>
            <person name="Toyoda A."/>
            <person name="Bronner-Fraser M."/>
            <person name="Fujiyama A."/>
            <person name="Holland L.Z."/>
            <person name="Holland P.W.H."/>
            <person name="Satoh N."/>
            <person name="Rokhsar D.S."/>
        </authorList>
    </citation>
    <scope>NUCLEOTIDE SEQUENCE [LARGE SCALE GENOMIC DNA]</scope>
    <source>
        <strain evidence="1">S238N-H82</strain>
        <tissue evidence="1">Testes</tissue>
    </source>
</reference>